<proteinExistence type="predicted"/>
<comment type="caution">
    <text evidence="1">The sequence shown here is derived from an EMBL/GenBank/DDBJ whole genome shotgun (WGS) entry which is preliminary data.</text>
</comment>
<name>A0A0E2DNJ1_LEPIR</name>
<accession>A0A0E2DNJ1</accession>
<reference evidence="1 2" key="1">
    <citation type="submission" date="2012-10" db="EMBL/GenBank/DDBJ databases">
        <authorList>
            <person name="Harkins D.M."/>
            <person name="Durkin A.S."/>
            <person name="Brinkac L.M."/>
            <person name="Haft D.H."/>
            <person name="Selengut J.D."/>
            <person name="Sanka R."/>
            <person name="DePew J."/>
            <person name="Purushe J."/>
            <person name="Chanthongthip A."/>
            <person name="Lattana O."/>
            <person name="Phetsouvanh R."/>
            <person name="Newton P.N."/>
            <person name="Vinetz J.M."/>
            <person name="Sutton G.G."/>
            <person name="Nierman W.C."/>
            <person name="Fouts D.E."/>
        </authorList>
    </citation>
    <scope>NUCLEOTIDE SEQUENCE [LARGE SCALE GENOMIC DNA]</scope>
    <source>
        <strain evidence="1 2">UI 12758</strain>
    </source>
</reference>
<evidence type="ECO:0000313" key="2">
    <source>
        <dbReference type="Proteomes" id="UP000001340"/>
    </source>
</evidence>
<gene>
    <name evidence="1" type="ORF">LEP1GSC105_0185</name>
</gene>
<sequence>MAGNTTPSEIKISPLEKFISETSELSRYSMAHTFRIFCAQNFDKFNSLKTEKDVTQAYDLFFHGLEPKKEVINTSAEETKGGSK</sequence>
<dbReference type="AlphaFoldDB" id="A0A0E2DNJ1"/>
<protein>
    <submittedName>
        <fullName evidence="1">Uncharacterized protein</fullName>
    </submittedName>
</protein>
<organism evidence="1 2">
    <name type="scientific">Leptospira interrogans str. UI 12758</name>
    <dbReference type="NCBI Taxonomy" id="1049938"/>
    <lineage>
        <taxon>Bacteria</taxon>
        <taxon>Pseudomonadati</taxon>
        <taxon>Spirochaetota</taxon>
        <taxon>Spirochaetia</taxon>
        <taxon>Leptospirales</taxon>
        <taxon>Leptospiraceae</taxon>
        <taxon>Leptospira</taxon>
    </lineage>
</organism>
<evidence type="ECO:0000313" key="1">
    <source>
        <dbReference type="EMBL" id="EKR57222.1"/>
    </source>
</evidence>
<dbReference type="Proteomes" id="UP000001340">
    <property type="component" value="Unassembled WGS sequence"/>
</dbReference>
<dbReference type="EMBL" id="AHNR02000004">
    <property type="protein sequence ID" value="EKR57222.1"/>
    <property type="molecule type" value="Genomic_DNA"/>
</dbReference>
<dbReference type="RefSeq" id="WP_000918491.1">
    <property type="nucleotide sequence ID" value="NZ_AHNR02000004.1"/>
</dbReference>